<dbReference type="AlphaFoldDB" id="A0AAV7X0T9"/>
<accession>A0AAV7X0T9</accession>
<protein>
    <submittedName>
        <fullName evidence="2">Uncharacterized protein</fullName>
    </submittedName>
</protein>
<feature type="compositionally biased region" description="Gly residues" evidence="1">
    <location>
        <begin position="63"/>
        <end position="79"/>
    </location>
</feature>
<feature type="compositionally biased region" description="Low complexity" evidence="1">
    <location>
        <begin position="153"/>
        <end position="175"/>
    </location>
</feature>
<proteinExistence type="predicted"/>
<feature type="compositionally biased region" description="Low complexity" evidence="1">
    <location>
        <begin position="17"/>
        <end position="56"/>
    </location>
</feature>
<feature type="region of interest" description="Disordered" evidence="1">
    <location>
        <begin position="1"/>
        <end position="183"/>
    </location>
</feature>
<feature type="compositionally biased region" description="Low complexity" evidence="1">
    <location>
        <begin position="87"/>
        <end position="105"/>
    </location>
</feature>
<evidence type="ECO:0000313" key="3">
    <source>
        <dbReference type="Proteomes" id="UP001075354"/>
    </source>
</evidence>
<evidence type="ECO:0000313" key="2">
    <source>
        <dbReference type="EMBL" id="KAJ1519520.1"/>
    </source>
</evidence>
<evidence type="ECO:0000256" key="1">
    <source>
        <dbReference type="SAM" id="MobiDB-lite"/>
    </source>
</evidence>
<dbReference type="EMBL" id="JAPTSV010000016">
    <property type="protein sequence ID" value="KAJ1519520.1"/>
    <property type="molecule type" value="Genomic_DNA"/>
</dbReference>
<organism evidence="2 3">
    <name type="scientific">Megalurothrips usitatus</name>
    <name type="common">bean blossom thrips</name>
    <dbReference type="NCBI Taxonomy" id="439358"/>
    <lineage>
        <taxon>Eukaryota</taxon>
        <taxon>Metazoa</taxon>
        <taxon>Ecdysozoa</taxon>
        <taxon>Arthropoda</taxon>
        <taxon>Hexapoda</taxon>
        <taxon>Insecta</taxon>
        <taxon>Pterygota</taxon>
        <taxon>Neoptera</taxon>
        <taxon>Paraneoptera</taxon>
        <taxon>Thysanoptera</taxon>
        <taxon>Terebrantia</taxon>
        <taxon>Thripoidea</taxon>
        <taxon>Thripidae</taxon>
        <taxon>Megalurothrips</taxon>
    </lineage>
</organism>
<gene>
    <name evidence="2" type="ORF">ONE63_004802</name>
</gene>
<sequence>MLFASRRTQQPAPAPRGSVPGSPTASSSSSLRGSAPGTPTSTRRAAAASPRPQRGSTPDPADGHGGGMPALRQGLGGGRVSKLAKSASATTTRAMAAAAAGSRGPRAPPASPGPCWCRRPRSRPPPPPPGPSSTPPPGSRPPSRRGRRPSWPPTWRSACGTRTASARSTSAAESRLLVRRRAR</sequence>
<keyword evidence="3" id="KW-1185">Reference proteome</keyword>
<feature type="compositionally biased region" description="Polar residues" evidence="1">
    <location>
        <begin position="1"/>
        <end position="11"/>
    </location>
</feature>
<comment type="caution">
    <text evidence="2">The sequence shown here is derived from an EMBL/GenBank/DDBJ whole genome shotgun (WGS) entry which is preliminary data.</text>
</comment>
<reference evidence="2" key="1">
    <citation type="submission" date="2022-12" db="EMBL/GenBank/DDBJ databases">
        <title>Chromosome-level genome assembly of the bean flower thrips Megalurothrips usitatus.</title>
        <authorList>
            <person name="Ma L."/>
            <person name="Liu Q."/>
            <person name="Li H."/>
            <person name="Cai W."/>
        </authorList>
    </citation>
    <scope>NUCLEOTIDE SEQUENCE</scope>
    <source>
        <strain evidence="2">Cailab_2022a</strain>
    </source>
</reference>
<feature type="compositionally biased region" description="Pro residues" evidence="1">
    <location>
        <begin position="123"/>
        <end position="140"/>
    </location>
</feature>
<dbReference type="Proteomes" id="UP001075354">
    <property type="component" value="Chromosome 16"/>
</dbReference>
<name>A0AAV7X0T9_9NEOP</name>